<evidence type="ECO:0008006" key="7">
    <source>
        <dbReference type="Google" id="ProtNLM"/>
    </source>
</evidence>
<dbReference type="InterPro" id="IPR001895">
    <property type="entry name" value="RASGEF_cat_dom"/>
</dbReference>
<feature type="domain" description="Ras-GEF" evidence="3">
    <location>
        <begin position="179"/>
        <end position="435"/>
    </location>
</feature>
<evidence type="ECO:0000256" key="2">
    <source>
        <dbReference type="PROSITE-ProRule" id="PRU00168"/>
    </source>
</evidence>
<dbReference type="InterPro" id="IPR008937">
    <property type="entry name" value="Ras-like_GEF"/>
</dbReference>
<organism evidence="5 6">
    <name type="scientific">Acanthamoeba castellanii (strain ATCC 30010 / Neff)</name>
    <dbReference type="NCBI Taxonomy" id="1257118"/>
    <lineage>
        <taxon>Eukaryota</taxon>
        <taxon>Amoebozoa</taxon>
        <taxon>Discosea</taxon>
        <taxon>Longamoebia</taxon>
        <taxon>Centramoebida</taxon>
        <taxon>Acanthamoebidae</taxon>
        <taxon>Acanthamoeba</taxon>
    </lineage>
</organism>
<dbReference type="GeneID" id="14914307"/>
<dbReference type="GO" id="GO:0007265">
    <property type="term" value="P:Ras protein signal transduction"/>
    <property type="evidence" value="ECO:0007669"/>
    <property type="project" value="TreeGrafter"/>
</dbReference>
<dbReference type="KEGG" id="acan:ACA1_297200"/>
<dbReference type="InterPro" id="IPR023578">
    <property type="entry name" value="Ras_GEF_dom_sf"/>
</dbReference>
<dbReference type="Gene3D" id="1.20.870.10">
    <property type="entry name" value="Son of sevenless (SoS) protein Chain: S domain 1"/>
    <property type="match status" value="1"/>
</dbReference>
<dbReference type="SUPFAM" id="SSF48366">
    <property type="entry name" value="Ras GEF"/>
    <property type="match status" value="1"/>
</dbReference>
<keyword evidence="6" id="KW-1185">Reference proteome</keyword>
<evidence type="ECO:0000313" key="5">
    <source>
        <dbReference type="EMBL" id="ELR13747.1"/>
    </source>
</evidence>
<protein>
    <recommendedName>
        <fullName evidence="7">RasGEF domain containing protein</fullName>
    </recommendedName>
</protein>
<dbReference type="STRING" id="1257118.L8GL47"/>
<accession>L8GL47</accession>
<dbReference type="EMBL" id="KB008078">
    <property type="protein sequence ID" value="ELR13747.1"/>
    <property type="molecule type" value="Genomic_DNA"/>
</dbReference>
<dbReference type="GO" id="GO:0005085">
    <property type="term" value="F:guanyl-nucleotide exchange factor activity"/>
    <property type="evidence" value="ECO:0007669"/>
    <property type="project" value="UniProtKB-KW"/>
</dbReference>
<evidence type="ECO:0000313" key="6">
    <source>
        <dbReference type="Proteomes" id="UP000011083"/>
    </source>
</evidence>
<dbReference type="OrthoDB" id="546434at2759"/>
<dbReference type="SMART" id="SM00147">
    <property type="entry name" value="RasGEF"/>
    <property type="match status" value="1"/>
</dbReference>
<dbReference type="Gene3D" id="1.10.840.10">
    <property type="entry name" value="Ras guanine-nucleotide exchange factors catalytic domain"/>
    <property type="match status" value="1"/>
</dbReference>
<evidence type="ECO:0000256" key="1">
    <source>
        <dbReference type="ARBA" id="ARBA00022658"/>
    </source>
</evidence>
<feature type="domain" description="N-terminal Ras-GEF" evidence="4">
    <location>
        <begin position="27"/>
        <end position="146"/>
    </location>
</feature>
<dbReference type="AlphaFoldDB" id="L8GL47"/>
<keyword evidence="1 2" id="KW-0344">Guanine-nucleotide releasing factor</keyword>
<dbReference type="Proteomes" id="UP000011083">
    <property type="component" value="Unassembled WGS sequence"/>
</dbReference>
<sequence>MDPEDEDVLYEEENSLRAILNGGTLGGPRRIKAATLPKLVDLIAAKHPAAHLPFEQMLVDCHSLYCSSTQFINVIIAKYERVKDDEEQSQAKIKTLRLLRMLLAELLLNNPESKAVETIRLFAQAQEAQFGSDILETIAQARSKEAPKSKAVWSHMEEEPDPPILLLPPDAQTKLDEVDPRELAKQLTLLLAKEFARLRPREYAHFLRTKASLFDLIYNHKLNDAQVKRKMDHLAAIISRFCGLVHWLRREINASVGPRRAKTLNYIFRFAWELFRMRNLHALGAVVLVLSPHFDDLQQMLSPSDVNKLTELALLFHSSETETLDGGGFEFSHSTKRGRDLLYQTHSACLPFLGTYLHGMQIINATEAAFDDDQLAFLKTKNMLNLQKMERLSLVLKLLQQFQDRWYGYERVETIRDYLKRGIDQGLRSMQLRPLGHLCRETVWRHKVDWRRHKLPCELNEFLAQHQVRLGDVLSVLSSL</sequence>
<evidence type="ECO:0000259" key="4">
    <source>
        <dbReference type="PROSITE" id="PS50212"/>
    </source>
</evidence>
<proteinExistence type="predicted"/>
<dbReference type="GO" id="GO:0005886">
    <property type="term" value="C:plasma membrane"/>
    <property type="evidence" value="ECO:0007669"/>
    <property type="project" value="TreeGrafter"/>
</dbReference>
<dbReference type="RefSeq" id="XP_004335760.1">
    <property type="nucleotide sequence ID" value="XM_004335712.1"/>
</dbReference>
<dbReference type="VEuPathDB" id="AmoebaDB:ACA1_297200"/>
<dbReference type="PANTHER" id="PTHR23113">
    <property type="entry name" value="GUANINE NUCLEOTIDE EXCHANGE FACTOR"/>
    <property type="match status" value="1"/>
</dbReference>
<dbReference type="InterPro" id="IPR036964">
    <property type="entry name" value="RASGEF_cat_dom_sf"/>
</dbReference>
<dbReference type="PROSITE" id="PS50009">
    <property type="entry name" value="RASGEF_CAT"/>
    <property type="match status" value="1"/>
</dbReference>
<dbReference type="InterPro" id="IPR000651">
    <property type="entry name" value="Ras-like_Gua-exchang_fac_N"/>
</dbReference>
<dbReference type="PANTHER" id="PTHR23113:SF368">
    <property type="entry name" value="CELL DIVISION CONTROL PROTEIN 25"/>
    <property type="match status" value="1"/>
</dbReference>
<evidence type="ECO:0000259" key="3">
    <source>
        <dbReference type="PROSITE" id="PS50009"/>
    </source>
</evidence>
<dbReference type="PROSITE" id="PS50212">
    <property type="entry name" value="RASGEF_NTER"/>
    <property type="match status" value="1"/>
</dbReference>
<name>L8GL47_ACACF</name>
<reference evidence="5 6" key="1">
    <citation type="journal article" date="2013" name="Genome Biol.">
        <title>Genome of Acanthamoeba castellanii highlights extensive lateral gene transfer and early evolution of tyrosine kinase signaling.</title>
        <authorList>
            <person name="Clarke M."/>
            <person name="Lohan A.J."/>
            <person name="Liu B."/>
            <person name="Lagkouvardos I."/>
            <person name="Roy S."/>
            <person name="Zafar N."/>
            <person name="Bertelli C."/>
            <person name="Schilde C."/>
            <person name="Kianianmomeni A."/>
            <person name="Burglin T.R."/>
            <person name="Frech C."/>
            <person name="Turcotte B."/>
            <person name="Kopec K.O."/>
            <person name="Synnott J.M."/>
            <person name="Choo C."/>
            <person name="Paponov I."/>
            <person name="Finkler A."/>
            <person name="Soon Heng Tan C."/>
            <person name="Hutchins A.P."/>
            <person name="Weinmeier T."/>
            <person name="Rattei T."/>
            <person name="Chu J.S."/>
            <person name="Gimenez G."/>
            <person name="Irimia M."/>
            <person name="Rigden D.J."/>
            <person name="Fitzpatrick D.A."/>
            <person name="Lorenzo-Morales J."/>
            <person name="Bateman A."/>
            <person name="Chiu C.H."/>
            <person name="Tang P."/>
            <person name="Hegemann P."/>
            <person name="Fromm H."/>
            <person name="Raoult D."/>
            <person name="Greub G."/>
            <person name="Miranda-Saavedra D."/>
            <person name="Chen N."/>
            <person name="Nash P."/>
            <person name="Ginger M.L."/>
            <person name="Horn M."/>
            <person name="Schaap P."/>
            <person name="Caler L."/>
            <person name="Loftus B."/>
        </authorList>
    </citation>
    <scope>NUCLEOTIDE SEQUENCE [LARGE SCALE GENOMIC DNA]</scope>
    <source>
        <strain evidence="5 6">Neff</strain>
    </source>
</reference>
<dbReference type="Pfam" id="PF00617">
    <property type="entry name" value="RasGEF"/>
    <property type="match status" value="1"/>
</dbReference>
<gene>
    <name evidence="5" type="ORF">ACA1_297200</name>
</gene>